<evidence type="ECO:0000313" key="2">
    <source>
        <dbReference type="Proteomes" id="UP000472277"/>
    </source>
</evidence>
<dbReference type="AlphaFoldDB" id="A0A674F686"/>
<dbReference type="PANTHER" id="PTHR31423">
    <property type="entry name" value="YBAK DOMAIN-CONTAINING PROTEIN"/>
    <property type="match status" value="1"/>
</dbReference>
<dbReference type="GeneTree" id="ENSGT01010000229725"/>
<dbReference type="Ensembl" id="ENSSTUT00000123535.1">
    <property type="protein sequence ID" value="ENSSTUP00000115457.1"/>
    <property type="gene ID" value="ENSSTUG00000050859.1"/>
</dbReference>
<protein>
    <submittedName>
        <fullName evidence="1">Uncharacterized protein</fullName>
    </submittedName>
</protein>
<dbReference type="InParanoid" id="A0A674F686"/>
<organism evidence="1 2">
    <name type="scientific">Salmo trutta</name>
    <name type="common">Brown trout</name>
    <dbReference type="NCBI Taxonomy" id="8032"/>
    <lineage>
        <taxon>Eukaryota</taxon>
        <taxon>Metazoa</taxon>
        <taxon>Chordata</taxon>
        <taxon>Craniata</taxon>
        <taxon>Vertebrata</taxon>
        <taxon>Euteleostomi</taxon>
        <taxon>Actinopterygii</taxon>
        <taxon>Neopterygii</taxon>
        <taxon>Teleostei</taxon>
        <taxon>Protacanthopterygii</taxon>
        <taxon>Salmoniformes</taxon>
        <taxon>Salmonidae</taxon>
        <taxon>Salmoninae</taxon>
        <taxon>Salmo</taxon>
    </lineage>
</organism>
<name>A0A674F686_SALTR</name>
<dbReference type="InterPro" id="IPR040285">
    <property type="entry name" value="ProX/PRXD1"/>
</dbReference>
<evidence type="ECO:0000313" key="1">
    <source>
        <dbReference type="Ensembl" id="ENSSTUP00000115457.1"/>
    </source>
</evidence>
<dbReference type="Proteomes" id="UP000472277">
    <property type="component" value="Chromosome 18"/>
</dbReference>
<reference evidence="1" key="2">
    <citation type="submission" date="2025-09" db="UniProtKB">
        <authorList>
            <consortium name="Ensembl"/>
        </authorList>
    </citation>
    <scope>IDENTIFICATION</scope>
</reference>
<sequence length="117" mass="12659">MLCPLTWCNVFTLKEMIPGLPSGTRACSQSVRHDSLVNLNSLAKNLGLGSGNLCYGGKTKKVGQGCATALELFCDKVQSAMSVYFHPFTNASIMGLKLEDLTFLKDTGHEPVLQSFD</sequence>
<keyword evidence="2" id="KW-1185">Reference proteome</keyword>
<reference evidence="1" key="1">
    <citation type="submission" date="2025-08" db="UniProtKB">
        <authorList>
            <consortium name="Ensembl"/>
        </authorList>
    </citation>
    <scope>IDENTIFICATION</scope>
</reference>
<accession>A0A674F686</accession>
<proteinExistence type="predicted"/>
<dbReference type="PANTHER" id="PTHR31423:SF3">
    <property type="entry name" value="PROLYL-TRNA SYNTHETASE ASSOCIATED DOMAIN-CONTAINING PROTEIN 1-RELATED"/>
    <property type="match status" value="1"/>
</dbReference>